<evidence type="ECO:0000313" key="10">
    <source>
        <dbReference type="RefSeq" id="XP_010459105.1"/>
    </source>
</evidence>
<dbReference type="InterPro" id="IPR035968">
    <property type="entry name" value="ATP_synth_F1_ATPase_gsu"/>
</dbReference>
<proteinExistence type="inferred from homology"/>
<comment type="similarity">
    <text evidence="2">Belongs to the ATPase gamma chain family.</text>
</comment>
<dbReference type="Gene3D" id="3.40.1380.10">
    <property type="match status" value="1"/>
</dbReference>
<dbReference type="InterPro" id="IPR023632">
    <property type="entry name" value="ATP_synth_F1_gsu_CS"/>
</dbReference>
<evidence type="ECO:0000256" key="4">
    <source>
        <dbReference type="ARBA" id="ARBA00022781"/>
    </source>
</evidence>
<evidence type="ECO:0000256" key="5">
    <source>
        <dbReference type="ARBA" id="ARBA00023065"/>
    </source>
</evidence>
<keyword evidence="5" id="KW-0406">Ion transport</keyword>
<evidence type="ECO:0000313" key="9">
    <source>
        <dbReference type="Proteomes" id="UP000694864"/>
    </source>
</evidence>
<dbReference type="CDD" id="cd12151">
    <property type="entry name" value="F1-ATPase_gamma"/>
    <property type="match status" value="1"/>
</dbReference>
<gene>
    <name evidence="10" type="primary">LOC104740253</name>
</gene>
<evidence type="ECO:0000256" key="3">
    <source>
        <dbReference type="ARBA" id="ARBA00022448"/>
    </source>
</evidence>
<keyword evidence="7" id="KW-0139">CF(1)</keyword>
<reference evidence="10" key="2">
    <citation type="submission" date="2025-08" db="UniProtKB">
        <authorList>
            <consortium name="RefSeq"/>
        </authorList>
    </citation>
    <scope>IDENTIFICATION</scope>
    <source>
        <tissue evidence="10">Leaf</tissue>
    </source>
</reference>
<evidence type="ECO:0000256" key="7">
    <source>
        <dbReference type="ARBA" id="ARBA00023196"/>
    </source>
</evidence>
<dbReference type="Pfam" id="PF00231">
    <property type="entry name" value="ATP-synt"/>
    <property type="match status" value="1"/>
</dbReference>
<evidence type="ECO:0000256" key="1">
    <source>
        <dbReference type="ARBA" id="ARBA00004170"/>
    </source>
</evidence>
<keyword evidence="4" id="KW-0375">Hydrogen ion transport</keyword>
<sequence length="387" mass="42945">MTGSISTSWLLLSPWNSKSLSSSDSSYSFIATLKPFRYSPFQSLSPNRISSGSPSPSLRIRSGIRELRERIDSVKSTQKITEAMRLVAAARVRRAQDAVIKSRPFTETLVEVLYSINRYAQLEDIDFPLSVVRPVKRVALLVVTGDKGLCGGFNNAVIKKANLRVQELKQRGIDCVVISVGKKGNAYFSRRDEIEVDKCIEGGGVFPTTKEAQVIADDVFSLFVSEEVDKVELVYTKFVSLIKSDPVIHTLLPLSMKGESCDVKGDCVDAMEDEMFRLTSKDGKLAVERTKLEVEKPEMSPLMQFEQDPVQILDAMMPLYLNSQILRALQESLASELASRMNAMSNATDNAVELKKNLTMAYNRARQAKITGELLEIVAGAEALRES</sequence>
<dbReference type="SUPFAM" id="SSF52943">
    <property type="entry name" value="ATP synthase (F1-ATPase), gamma subunit"/>
    <property type="match status" value="1"/>
</dbReference>
<organism evidence="9 10">
    <name type="scientific">Camelina sativa</name>
    <name type="common">False flax</name>
    <name type="synonym">Myagrum sativum</name>
    <dbReference type="NCBI Taxonomy" id="90675"/>
    <lineage>
        <taxon>Eukaryota</taxon>
        <taxon>Viridiplantae</taxon>
        <taxon>Streptophyta</taxon>
        <taxon>Embryophyta</taxon>
        <taxon>Tracheophyta</taxon>
        <taxon>Spermatophyta</taxon>
        <taxon>Magnoliopsida</taxon>
        <taxon>eudicotyledons</taxon>
        <taxon>Gunneridae</taxon>
        <taxon>Pentapetalae</taxon>
        <taxon>rosids</taxon>
        <taxon>malvids</taxon>
        <taxon>Brassicales</taxon>
        <taxon>Brassicaceae</taxon>
        <taxon>Camelineae</taxon>
        <taxon>Camelina</taxon>
    </lineage>
</organism>
<keyword evidence="8" id="KW-0066">ATP synthesis</keyword>
<dbReference type="NCBIfam" id="TIGR01146">
    <property type="entry name" value="ATPsyn_F1gamma"/>
    <property type="match status" value="1"/>
</dbReference>
<dbReference type="PANTHER" id="PTHR11693">
    <property type="entry name" value="ATP SYNTHASE GAMMA CHAIN"/>
    <property type="match status" value="1"/>
</dbReference>
<evidence type="ECO:0000256" key="6">
    <source>
        <dbReference type="ARBA" id="ARBA00023136"/>
    </source>
</evidence>
<keyword evidence="9" id="KW-1185">Reference proteome</keyword>
<reference evidence="9" key="1">
    <citation type="journal article" date="2014" name="Nat. Commun.">
        <title>The emerging biofuel crop Camelina sativa retains a highly undifferentiated hexaploid genome structure.</title>
        <authorList>
            <person name="Kagale S."/>
            <person name="Koh C."/>
            <person name="Nixon J."/>
            <person name="Bollina V."/>
            <person name="Clarke W.E."/>
            <person name="Tuteja R."/>
            <person name="Spillane C."/>
            <person name="Robinson S.J."/>
            <person name="Links M.G."/>
            <person name="Clarke C."/>
            <person name="Higgins E.E."/>
            <person name="Huebert T."/>
            <person name="Sharpe A.G."/>
            <person name="Parkin I.A."/>
        </authorList>
    </citation>
    <scope>NUCLEOTIDE SEQUENCE [LARGE SCALE GENOMIC DNA]</scope>
    <source>
        <strain evidence="9">cv. DH55</strain>
    </source>
</reference>
<dbReference type="PANTHER" id="PTHR11693:SF36">
    <property type="entry name" value="ATP SYNTHASE GAMMA CHAIN 2, CHLOROPLASTIC"/>
    <property type="match status" value="1"/>
</dbReference>
<keyword evidence="6" id="KW-0472">Membrane</keyword>
<comment type="subcellular location">
    <subcellularLocation>
        <location evidence="1">Membrane</location>
        <topology evidence="1">Peripheral membrane protein</topology>
    </subcellularLocation>
</comment>
<evidence type="ECO:0000256" key="8">
    <source>
        <dbReference type="ARBA" id="ARBA00023310"/>
    </source>
</evidence>
<dbReference type="Gene3D" id="1.10.287.80">
    <property type="entry name" value="ATP synthase, gamma subunit, helix hairpin domain"/>
    <property type="match status" value="2"/>
</dbReference>
<dbReference type="NCBIfam" id="NF004145">
    <property type="entry name" value="PRK05621.1-2"/>
    <property type="match status" value="1"/>
</dbReference>
<dbReference type="InterPro" id="IPR000131">
    <property type="entry name" value="ATP_synth_F1_gsu"/>
</dbReference>
<dbReference type="PRINTS" id="PR00126">
    <property type="entry name" value="ATPASEGAMMA"/>
</dbReference>
<protein>
    <submittedName>
        <fullName evidence="10">ATP synthase gamma chain 2, chloroplastic-like</fullName>
    </submittedName>
</protein>
<accession>A0ABM0VP57</accession>
<dbReference type="Proteomes" id="UP000694864">
    <property type="component" value="Chromosome 14"/>
</dbReference>
<dbReference type="HAMAP" id="MF_00815">
    <property type="entry name" value="ATP_synth_gamma_bact"/>
    <property type="match status" value="1"/>
</dbReference>
<dbReference type="RefSeq" id="XP_010459105.1">
    <property type="nucleotide sequence ID" value="XM_010460803.2"/>
</dbReference>
<dbReference type="PROSITE" id="PS00153">
    <property type="entry name" value="ATPASE_GAMMA"/>
    <property type="match status" value="1"/>
</dbReference>
<name>A0ABM0VP57_CAMSA</name>
<keyword evidence="3" id="KW-0813">Transport</keyword>
<evidence type="ECO:0000256" key="2">
    <source>
        <dbReference type="ARBA" id="ARBA00007681"/>
    </source>
</evidence>
<dbReference type="GeneID" id="104740253"/>